<name>A0ABP8HUT7_9BACT</name>
<accession>A0ABP8HUT7</accession>
<dbReference type="PANTHER" id="PTHR30231:SF41">
    <property type="entry name" value="DNA POLYMERASE III SUBUNIT EPSILON"/>
    <property type="match status" value="1"/>
</dbReference>
<evidence type="ECO:0000259" key="1">
    <source>
        <dbReference type="SMART" id="SM00479"/>
    </source>
</evidence>
<protein>
    <recommendedName>
        <fullName evidence="1">Exonuclease domain-containing protein</fullName>
    </recommendedName>
</protein>
<dbReference type="Proteomes" id="UP001501725">
    <property type="component" value="Unassembled WGS sequence"/>
</dbReference>
<sequence>MEQPYFIPKPATTFLDLERPIVFFDLETTGTNAGQDRIIELCAIKLLPNGTQEERYHLIDPVVPIPAEATAIHGISDADVAGQPTFESLAPELETWFAGCDLGGYNIKRFDVPFLIEEFARYKRYPIKVSETKLVDVMAIYHHKEKRDLAAAVRFYCNREHEGAHGARADVLATIDVLKHQLLRYEDLKGNTSFLHDYLGDNHYLDLGRKFQRAGGGHIVYTFGKNKGKRVEEDVDYLKWIYEKSDFGAETKLAAQRIFYNLLWKNKIVAWLEANGIPNNVALAGALYTKLKFGTGDFPFTTHQEGAHLVVTYATEPPSSYRFPHKDARDIMLQLLEEEIKGTGHGSGPLSPVGGT</sequence>
<dbReference type="InterPro" id="IPR036397">
    <property type="entry name" value="RNaseH_sf"/>
</dbReference>
<dbReference type="InterPro" id="IPR012337">
    <property type="entry name" value="RNaseH-like_sf"/>
</dbReference>
<feature type="domain" description="Exonuclease" evidence="1">
    <location>
        <begin position="20"/>
        <end position="187"/>
    </location>
</feature>
<evidence type="ECO:0000313" key="3">
    <source>
        <dbReference type="Proteomes" id="UP001501725"/>
    </source>
</evidence>
<dbReference type="Pfam" id="PF00929">
    <property type="entry name" value="RNase_T"/>
    <property type="match status" value="1"/>
</dbReference>
<dbReference type="PANTHER" id="PTHR30231">
    <property type="entry name" value="DNA POLYMERASE III SUBUNIT EPSILON"/>
    <property type="match status" value="1"/>
</dbReference>
<dbReference type="SMART" id="SM00479">
    <property type="entry name" value="EXOIII"/>
    <property type="match status" value="1"/>
</dbReference>
<evidence type="ECO:0000313" key="2">
    <source>
        <dbReference type="EMBL" id="GAA4344927.1"/>
    </source>
</evidence>
<dbReference type="InterPro" id="IPR013520">
    <property type="entry name" value="Ribonucl_H"/>
</dbReference>
<dbReference type="SUPFAM" id="SSF53098">
    <property type="entry name" value="Ribonuclease H-like"/>
    <property type="match status" value="1"/>
</dbReference>
<reference evidence="3" key="1">
    <citation type="journal article" date="2019" name="Int. J. Syst. Evol. Microbiol.">
        <title>The Global Catalogue of Microorganisms (GCM) 10K type strain sequencing project: providing services to taxonomists for standard genome sequencing and annotation.</title>
        <authorList>
            <consortium name="The Broad Institute Genomics Platform"/>
            <consortium name="The Broad Institute Genome Sequencing Center for Infectious Disease"/>
            <person name="Wu L."/>
            <person name="Ma J."/>
        </authorList>
    </citation>
    <scope>NUCLEOTIDE SEQUENCE [LARGE SCALE GENOMIC DNA]</scope>
    <source>
        <strain evidence="3">JCM 17919</strain>
    </source>
</reference>
<organism evidence="2 3">
    <name type="scientific">Flaviaesturariibacter amylovorans</name>
    <dbReference type="NCBI Taxonomy" id="1084520"/>
    <lineage>
        <taxon>Bacteria</taxon>
        <taxon>Pseudomonadati</taxon>
        <taxon>Bacteroidota</taxon>
        <taxon>Chitinophagia</taxon>
        <taxon>Chitinophagales</taxon>
        <taxon>Chitinophagaceae</taxon>
        <taxon>Flaviaestuariibacter</taxon>
    </lineage>
</organism>
<comment type="caution">
    <text evidence="2">The sequence shown here is derived from an EMBL/GenBank/DDBJ whole genome shotgun (WGS) entry which is preliminary data.</text>
</comment>
<dbReference type="Gene3D" id="3.30.420.10">
    <property type="entry name" value="Ribonuclease H-like superfamily/Ribonuclease H"/>
    <property type="match status" value="1"/>
</dbReference>
<proteinExistence type="predicted"/>
<keyword evidence="3" id="KW-1185">Reference proteome</keyword>
<dbReference type="CDD" id="cd06127">
    <property type="entry name" value="DEDDh"/>
    <property type="match status" value="1"/>
</dbReference>
<dbReference type="EMBL" id="BAABGY010000020">
    <property type="protein sequence ID" value="GAA4344927.1"/>
    <property type="molecule type" value="Genomic_DNA"/>
</dbReference>
<gene>
    <name evidence="2" type="ORF">GCM10023184_46650</name>
</gene>
<dbReference type="RefSeq" id="WP_345258466.1">
    <property type="nucleotide sequence ID" value="NZ_BAABGY010000020.1"/>
</dbReference>